<sequence>MQSTSNDQSQPAVILGRSFNPMWATDLGFFTKLNLSIFSRLLFIFIFSGNVNLFFTFFSFTFTYLLSTLYTLGVTGTPRATASLKRAFALSD</sequence>
<proteinExistence type="predicted"/>
<keyword evidence="1" id="KW-0472">Membrane</keyword>
<keyword evidence="1" id="KW-1133">Transmembrane helix</keyword>
<name>A0A4S8I932_MUSBA</name>
<organism evidence="2 3">
    <name type="scientific">Musa balbisiana</name>
    <name type="common">Banana</name>
    <dbReference type="NCBI Taxonomy" id="52838"/>
    <lineage>
        <taxon>Eukaryota</taxon>
        <taxon>Viridiplantae</taxon>
        <taxon>Streptophyta</taxon>
        <taxon>Embryophyta</taxon>
        <taxon>Tracheophyta</taxon>
        <taxon>Spermatophyta</taxon>
        <taxon>Magnoliopsida</taxon>
        <taxon>Liliopsida</taxon>
        <taxon>Zingiberales</taxon>
        <taxon>Musaceae</taxon>
        <taxon>Musa</taxon>
    </lineage>
</organism>
<accession>A0A4S8I932</accession>
<feature type="transmembrane region" description="Helical" evidence="1">
    <location>
        <begin position="41"/>
        <end position="66"/>
    </location>
</feature>
<evidence type="ECO:0000313" key="3">
    <source>
        <dbReference type="Proteomes" id="UP000317650"/>
    </source>
</evidence>
<dbReference type="EMBL" id="PYDT01000011">
    <property type="protein sequence ID" value="THU44500.1"/>
    <property type="molecule type" value="Genomic_DNA"/>
</dbReference>
<comment type="caution">
    <text evidence="2">The sequence shown here is derived from an EMBL/GenBank/DDBJ whole genome shotgun (WGS) entry which is preliminary data.</text>
</comment>
<reference evidence="2 3" key="1">
    <citation type="journal article" date="2019" name="Nat. Plants">
        <title>Genome sequencing of Musa balbisiana reveals subgenome evolution and function divergence in polyploid bananas.</title>
        <authorList>
            <person name="Yao X."/>
        </authorList>
    </citation>
    <scope>NUCLEOTIDE SEQUENCE [LARGE SCALE GENOMIC DNA]</scope>
    <source>
        <strain evidence="3">cv. DH-PKW</strain>
        <tissue evidence="2">Leaves</tissue>
    </source>
</reference>
<evidence type="ECO:0000256" key="1">
    <source>
        <dbReference type="SAM" id="Phobius"/>
    </source>
</evidence>
<keyword evidence="3" id="KW-1185">Reference proteome</keyword>
<evidence type="ECO:0000313" key="2">
    <source>
        <dbReference type="EMBL" id="THU44500.1"/>
    </source>
</evidence>
<protein>
    <submittedName>
        <fullName evidence="2">Uncharacterized protein</fullName>
    </submittedName>
</protein>
<dbReference type="AlphaFoldDB" id="A0A4S8I932"/>
<gene>
    <name evidence="2" type="ORF">C4D60_Mb02t08030</name>
</gene>
<keyword evidence="1" id="KW-0812">Transmembrane</keyword>
<dbReference type="Proteomes" id="UP000317650">
    <property type="component" value="Chromosome 2"/>
</dbReference>